<accession>A0A5J4R5M6</accession>
<evidence type="ECO:0008006" key="2">
    <source>
        <dbReference type="Google" id="ProtNLM"/>
    </source>
</evidence>
<reference evidence="1" key="1">
    <citation type="submission" date="2019-03" db="EMBL/GenBank/DDBJ databases">
        <title>Single cell metagenomics reveals metabolic interactions within the superorganism composed of flagellate Streblomastix strix and complex community of Bacteroidetes bacteria on its surface.</title>
        <authorList>
            <person name="Treitli S.C."/>
            <person name="Kolisko M."/>
            <person name="Husnik F."/>
            <person name="Keeling P."/>
            <person name="Hampl V."/>
        </authorList>
    </citation>
    <scope>NUCLEOTIDE SEQUENCE</scope>
    <source>
        <strain evidence="1">STM</strain>
    </source>
</reference>
<gene>
    <name evidence="1" type="ORF">EZS27_022139</name>
</gene>
<dbReference type="EMBL" id="SNRY01001717">
    <property type="protein sequence ID" value="KAA6329018.1"/>
    <property type="molecule type" value="Genomic_DNA"/>
</dbReference>
<name>A0A5J4R5M6_9ZZZZ</name>
<evidence type="ECO:0000313" key="1">
    <source>
        <dbReference type="EMBL" id="KAA6329018.1"/>
    </source>
</evidence>
<proteinExistence type="predicted"/>
<sequence length="43" mass="5143">MPHYPTDLTDTQYGAIIDEKRERIYPLREILNALIYLMKTDCQ</sequence>
<dbReference type="AlphaFoldDB" id="A0A5J4R5M6"/>
<protein>
    <recommendedName>
        <fullName evidence="2">Transposase</fullName>
    </recommendedName>
</protein>
<organism evidence="1">
    <name type="scientific">termite gut metagenome</name>
    <dbReference type="NCBI Taxonomy" id="433724"/>
    <lineage>
        <taxon>unclassified sequences</taxon>
        <taxon>metagenomes</taxon>
        <taxon>organismal metagenomes</taxon>
    </lineage>
</organism>
<comment type="caution">
    <text evidence="1">The sequence shown here is derived from an EMBL/GenBank/DDBJ whole genome shotgun (WGS) entry which is preliminary data.</text>
</comment>